<dbReference type="GO" id="GO:0004553">
    <property type="term" value="F:hydrolase activity, hydrolyzing O-glycosyl compounds"/>
    <property type="evidence" value="ECO:0007669"/>
    <property type="project" value="InterPro"/>
</dbReference>
<dbReference type="InterPro" id="IPR002105">
    <property type="entry name" value="Dockerin_1_rpt"/>
</dbReference>
<feature type="region of interest" description="Disordered" evidence="1">
    <location>
        <begin position="486"/>
        <end position="505"/>
    </location>
</feature>
<feature type="signal peptide" evidence="2">
    <location>
        <begin position="1"/>
        <end position="28"/>
    </location>
</feature>
<feature type="domain" description="Dockerin" evidence="3">
    <location>
        <begin position="595"/>
        <end position="666"/>
    </location>
</feature>
<accession>A0A0L6JKQ8</accession>
<evidence type="ECO:0000313" key="4">
    <source>
        <dbReference type="EMBL" id="KNY25967.1"/>
    </source>
</evidence>
<dbReference type="SUPFAM" id="SSF63446">
    <property type="entry name" value="Type I dockerin domain"/>
    <property type="match status" value="1"/>
</dbReference>
<reference evidence="5" key="1">
    <citation type="submission" date="2015-07" db="EMBL/GenBank/DDBJ databases">
        <title>Near-Complete Genome Sequence of the Cellulolytic Bacterium Bacteroides (Pseudobacteroides) cellulosolvens ATCC 35603.</title>
        <authorList>
            <person name="Dassa B."/>
            <person name="Utturkar S.M."/>
            <person name="Klingeman D.M."/>
            <person name="Hurt R.A."/>
            <person name="Keller M."/>
            <person name="Xu J."/>
            <person name="Reddy Y.H.K."/>
            <person name="Borovok I."/>
            <person name="Grinberg I.R."/>
            <person name="Lamed R."/>
            <person name="Zhivin O."/>
            <person name="Bayer E.A."/>
            <person name="Brown S.D."/>
        </authorList>
    </citation>
    <scope>NUCLEOTIDE SEQUENCE [LARGE SCALE GENOMIC DNA]</scope>
    <source>
        <strain evidence="5">DSM 2933</strain>
    </source>
</reference>
<dbReference type="eggNOG" id="COG5337">
    <property type="taxonomic scope" value="Bacteria"/>
</dbReference>
<evidence type="ECO:0000313" key="5">
    <source>
        <dbReference type="Proteomes" id="UP000036923"/>
    </source>
</evidence>
<organism evidence="4 5">
    <name type="scientific">Pseudobacteroides cellulosolvens ATCC 35603 = DSM 2933</name>
    <dbReference type="NCBI Taxonomy" id="398512"/>
    <lineage>
        <taxon>Bacteria</taxon>
        <taxon>Bacillati</taxon>
        <taxon>Bacillota</taxon>
        <taxon>Clostridia</taxon>
        <taxon>Eubacteriales</taxon>
        <taxon>Oscillospiraceae</taxon>
        <taxon>Pseudobacteroides</taxon>
    </lineage>
</organism>
<evidence type="ECO:0000259" key="3">
    <source>
        <dbReference type="PROSITE" id="PS51766"/>
    </source>
</evidence>
<gene>
    <name evidence="4" type="ORF">Bccel_1227</name>
</gene>
<dbReference type="PATRIC" id="fig|398512.5.peg.1271"/>
<sequence>MKKFLKMLAASTCLVFSLVNINPIGINAADVTRPQGWTEESHGKKADPNYSLIFPEDKVNRIDIVISSENYNKMETNVKSLNMMSTEDPIYVPSTVKFNGLTWTNVGVRYKGSSTLYTPLQSQKHKLPLHLKFDKFEDQYPEIDNQRFYGFKDLKLSNCWYDPTFMRDKLTSDIFRSAGVPAACGAFYRVYIDSGSGPVYWGLYTGFEDPANKMLDTQFTNGDGNMYKGLSAPTSFGMGTTSNGADLTVFKKEGYEKKTNEDADDWTDLQALVTALNAPRSNAATWRANLEKVFNVNLFLKWLAINTAITNFDTYGWVTKNHYLYQDLGDNGRMVYVPWDFNLSLSDDPFTMMGMGGMGGGFGGFPGMPGNTIPATLSLSEIGNSWPLIRFLIDDPVYKNIYHYEMKNAMSTCFNQSTINSKISKLQELIRPYVVGTEGEKSPYSFLTNGATQFNQGVTDLKNLISRRHSAVSTYLAPITISPTPVVSTKPSSTPTPTPTPTSNGYKISGYVAPDFTNSPGGNLLSGFKVEVVGANLSATTNQAGYFEINNVPLPLNPSGYTIKISKPNYLYREIKNVIVNKNVVLGSSTSSSPIMMWAGDIKIGGVQDDVINMTDVIQIAQGFSAVMGDTKYKADNDLNNDNVVNMADIIVLVRHFSATPTSYPAL</sequence>
<dbReference type="SUPFAM" id="SSF49464">
    <property type="entry name" value="Carboxypeptidase regulatory domain-like"/>
    <property type="match status" value="1"/>
</dbReference>
<dbReference type="EMBL" id="LGTC01000001">
    <property type="protein sequence ID" value="KNY25967.1"/>
    <property type="molecule type" value="Genomic_DNA"/>
</dbReference>
<protein>
    <submittedName>
        <fullName evidence="4">Spore coat protein CotH</fullName>
    </submittedName>
</protein>
<dbReference type="PANTHER" id="PTHR40050">
    <property type="entry name" value="INNER SPORE COAT PROTEIN H"/>
    <property type="match status" value="1"/>
</dbReference>
<name>A0A0L6JKQ8_9FIRM</name>
<dbReference type="InterPro" id="IPR014867">
    <property type="entry name" value="Spore_coat_CotH_CotH2/3/7"/>
</dbReference>
<dbReference type="GO" id="GO:0000272">
    <property type="term" value="P:polysaccharide catabolic process"/>
    <property type="evidence" value="ECO:0007669"/>
    <property type="project" value="InterPro"/>
</dbReference>
<dbReference type="RefSeq" id="WP_050753166.1">
    <property type="nucleotide sequence ID" value="NZ_JQKC01000026.1"/>
</dbReference>
<dbReference type="Pfam" id="PF08757">
    <property type="entry name" value="CotH"/>
    <property type="match status" value="1"/>
</dbReference>
<proteinExistence type="predicted"/>
<evidence type="ECO:0000256" key="1">
    <source>
        <dbReference type="SAM" id="MobiDB-lite"/>
    </source>
</evidence>
<dbReference type="PANTHER" id="PTHR40050:SF1">
    <property type="entry name" value="INNER SPORE COAT PROTEIN H"/>
    <property type="match status" value="1"/>
</dbReference>
<keyword evidence="2" id="KW-0732">Signal</keyword>
<dbReference type="InterPro" id="IPR036439">
    <property type="entry name" value="Dockerin_dom_sf"/>
</dbReference>
<dbReference type="OrthoDB" id="9777383at2"/>
<keyword evidence="5" id="KW-1185">Reference proteome</keyword>
<dbReference type="InterPro" id="IPR008969">
    <property type="entry name" value="CarboxyPept-like_regulatory"/>
</dbReference>
<comment type="caution">
    <text evidence="4">The sequence shown here is derived from an EMBL/GenBank/DDBJ whole genome shotgun (WGS) entry which is preliminary data.</text>
</comment>
<dbReference type="InterPro" id="IPR016134">
    <property type="entry name" value="Dockerin_dom"/>
</dbReference>
<dbReference type="AlphaFoldDB" id="A0A0L6JKQ8"/>
<evidence type="ECO:0000256" key="2">
    <source>
        <dbReference type="SAM" id="SignalP"/>
    </source>
</evidence>
<keyword evidence="4" id="KW-0167">Capsid protein</keyword>
<dbReference type="PROSITE" id="PS00018">
    <property type="entry name" value="EF_HAND_1"/>
    <property type="match status" value="1"/>
</dbReference>
<feature type="chain" id="PRO_5005566126" evidence="2">
    <location>
        <begin position="29"/>
        <end position="667"/>
    </location>
</feature>
<dbReference type="PROSITE" id="PS51766">
    <property type="entry name" value="DOCKERIN"/>
    <property type="match status" value="1"/>
</dbReference>
<dbReference type="STRING" id="398512.Bccel_1227"/>
<dbReference type="Gene3D" id="2.60.40.4130">
    <property type="match status" value="1"/>
</dbReference>
<dbReference type="PROSITE" id="PS00448">
    <property type="entry name" value="CLOS_CELLULOSOME_RPT"/>
    <property type="match status" value="1"/>
</dbReference>
<dbReference type="Proteomes" id="UP000036923">
    <property type="component" value="Unassembled WGS sequence"/>
</dbReference>
<keyword evidence="4" id="KW-0946">Virion</keyword>
<dbReference type="InterPro" id="IPR018247">
    <property type="entry name" value="EF_Hand_1_Ca_BS"/>
</dbReference>